<dbReference type="PANTHER" id="PTHR33915:SF1">
    <property type="entry name" value="OS04G0644100 PROTEIN"/>
    <property type="match status" value="1"/>
</dbReference>
<dbReference type="Gramene" id="PSAT_LOCUS29082_t1">
    <property type="protein sequence ID" value="CAL5210570.1"/>
    <property type="gene ID" value="PSAT_LOCUS29082"/>
</dbReference>
<dbReference type="Gramene" id="Psat7g257880.1">
    <property type="protein sequence ID" value="Psat7g257880.1.cds1"/>
    <property type="gene ID" value="Psat7g257880"/>
</dbReference>
<reference evidence="2 3" key="1">
    <citation type="journal article" date="2022" name="Nat. Genet.">
        <title>Improved pea reference genome and pan-genome highlight genomic features and evolutionary characteristics.</title>
        <authorList>
            <person name="Yang T."/>
            <person name="Liu R."/>
            <person name="Luo Y."/>
            <person name="Hu S."/>
            <person name="Wang D."/>
            <person name="Wang C."/>
            <person name="Pandey M.K."/>
            <person name="Ge S."/>
            <person name="Xu Q."/>
            <person name="Li N."/>
            <person name="Li G."/>
            <person name="Huang Y."/>
            <person name="Saxena R.K."/>
            <person name="Ji Y."/>
            <person name="Li M."/>
            <person name="Yan X."/>
            <person name="He Y."/>
            <person name="Liu Y."/>
            <person name="Wang X."/>
            <person name="Xiang C."/>
            <person name="Varshney R.K."/>
            <person name="Ding H."/>
            <person name="Gao S."/>
            <person name="Zong X."/>
        </authorList>
    </citation>
    <scope>NUCLEOTIDE SEQUENCE [LARGE SCALE GENOMIC DNA]</scope>
    <source>
        <strain evidence="2 3">cv. Zhongwan 6</strain>
    </source>
</reference>
<evidence type="ECO:0000313" key="3">
    <source>
        <dbReference type="Proteomes" id="UP001058974"/>
    </source>
</evidence>
<name>A0A9D4VZN9_PEA</name>
<dbReference type="Proteomes" id="UP001058974">
    <property type="component" value="Chromosome 7"/>
</dbReference>
<dbReference type="CDD" id="cd09487">
    <property type="entry name" value="SAM_superfamily"/>
    <property type="match status" value="1"/>
</dbReference>
<dbReference type="InterPro" id="IPR013761">
    <property type="entry name" value="SAM/pointed_sf"/>
</dbReference>
<dbReference type="PANTHER" id="PTHR33915">
    <property type="entry name" value="OSJNBA0033G05.11 PROTEIN"/>
    <property type="match status" value="1"/>
</dbReference>
<accession>A0A9D4VZN9</accession>
<dbReference type="InterPro" id="IPR001660">
    <property type="entry name" value="SAM"/>
</dbReference>
<feature type="domain" description="SAM" evidence="1">
    <location>
        <begin position="23"/>
        <end position="61"/>
    </location>
</feature>
<evidence type="ECO:0000259" key="1">
    <source>
        <dbReference type="Pfam" id="PF07647"/>
    </source>
</evidence>
<sequence>MDWFSWLSKTNLDPSLVYEYGLTFSHNELEQEDIVYFNHEFLQSMGISIAKHRLEILKHARKDKSKRQPPRPVAKIMVAIKKTKKCLADYIMRKLVTCEESNSALVVVPTSRPSNSAYYGTRSSWKSSSLKRSNKKMKVEKQERLLLTNGSPSPTMMPGFALDSFSSTPMVYHFHEGKMKGEDDDNNGYWSAAVEDIRWDAMFQDLKPN</sequence>
<keyword evidence="3" id="KW-1185">Reference proteome</keyword>
<gene>
    <name evidence="2" type="ORF">KIW84_077002</name>
</gene>
<organism evidence="2 3">
    <name type="scientific">Pisum sativum</name>
    <name type="common">Garden pea</name>
    <name type="synonym">Lathyrus oleraceus</name>
    <dbReference type="NCBI Taxonomy" id="3888"/>
    <lineage>
        <taxon>Eukaryota</taxon>
        <taxon>Viridiplantae</taxon>
        <taxon>Streptophyta</taxon>
        <taxon>Embryophyta</taxon>
        <taxon>Tracheophyta</taxon>
        <taxon>Spermatophyta</taxon>
        <taxon>Magnoliopsida</taxon>
        <taxon>eudicotyledons</taxon>
        <taxon>Gunneridae</taxon>
        <taxon>Pentapetalae</taxon>
        <taxon>rosids</taxon>
        <taxon>fabids</taxon>
        <taxon>Fabales</taxon>
        <taxon>Fabaceae</taxon>
        <taxon>Papilionoideae</taxon>
        <taxon>50 kb inversion clade</taxon>
        <taxon>NPAAA clade</taxon>
        <taxon>Hologalegina</taxon>
        <taxon>IRL clade</taxon>
        <taxon>Fabeae</taxon>
        <taxon>Lathyrus</taxon>
    </lineage>
</organism>
<protein>
    <recommendedName>
        <fullName evidence="1">SAM domain-containing protein</fullName>
    </recommendedName>
</protein>
<dbReference type="Pfam" id="PF07647">
    <property type="entry name" value="SAM_2"/>
    <property type="match status" value="1"/>
</dbReference>
<proteinExistence type="predicted"/>
<dbReference type="AlphaFoldDB" id="A0A9D4VZN9"/>
<dbReference type="Gene3D" id="1.10.150.50">
    <property type="entry name" value="Transcription Factor, Ets-1"/>
    <property type="match status" value="1"/>
</dbReference>
<comment type="caution">
    <text evidence="2">The sequence shown here is derived from an EMBL/GenBank/DDBJ whole genome shotgun (WGS) entry which is preliminary data.</text>
</comment>
<dbReference type="Gramene" id="Psat07G0700200-T1">
    <property type="protein sequence ID" value="KAI5392432.1"/>
    <property type="gene ID" value="KIW84_077002"/>
</dbReference>
<dbReference type="EMBL" id="JAMSHJ010000007">
    <property type="protein sequence ID" value="KAI5392432.1"/>
    <property type="molecule type" value="Genomic_DNA"/>
</dbReference>
<evidence type="ECO:0000313" key="2">
    <source>
        <dbReference type="EMBL" id="KAI5392432.1"/>
    </source>
</evidence>
<dbReference type="SUPFAM" id="SSF47769">
    <property type="entry name" value="SAM/Pointed domain"/>
    <property type="match status" value="1"/>
</dbReference>